<evidence type="ECO:0000313" key="4">
    <source>
        <dbReference type="RefSeq" id="XP_033538822.1"/>
    </source>
</evidence>
<gene>
    <name evidence="2 4" type="ORF">P152DRAFT_374178</name>
</gene>
<dbReference type="RefSeq" id="XP_033538822.1">
    <property type="nucleotide sequence ID" value="XM_033675578.1"/>
</dbReference>
<evidence type="ECO:0000313" key="2">
    <source>
        <dbReference type="EMBL" id="KAF1817191.1"/>
    </source>
</evidence>
<proteinExistence type="predicted"/>
<evidence type="ECO:0000313" key="3">
    <source>
        <dbReference type="Proteomes" id="UP000504638"/>
    </source>
</evidence>
<reference evidence="4" key="3">
    <citation type="submission" date="2025-04" db="UniProtKB">
        <authorList>
            <consortium name="RefSeq"/>
        </authorList>
    </citation>
    <scope>IDENTIFICATION</scope>
    <source>
        <strain evidence="4">CBS 781.70</strain>
    </source>
</reference>
<name>A0A6G1GH12_9PEZI</name>
<feature type="region of interest" description="Disordered" evidence="1">
    <location>
        <begin position="29"/>
        <end position="95"/>
    </location>
</feature>
<evidence type="ECO:0000256" key="1">
    <source>
        <dbReference type="SAM" id="MobiDB-lite"/>
    </source>
</evidence>
<dbReference type="GeneID" id="54416148"/>
<reference evidence="4" key="2">
    <citation type="submission" date="2020-04" db="EMBL/GenBank/DDBJ databases">
        <authorList>
            <consortium name="NCBI Genome Project"/>
        </authorList>
    </citation>
    <scope>NUCLEOTIDE SEQUENCE</scope>
    <source>
        <strain evidence="4">CBS 781.70</strain>
    </source>
</reference>
<organism evidence="2">
    <name type="scientific">Eremomyces bilateralis CBS 781.70</name>
    <dbReference type="NCBI Taxonomy" id="1392243"/>
    <lineage>
        <taxon>Eukaryota</taxon>
        <taxon>Fungi</taxon>
        <taxon>Dikarya</taxon>
        <taxon>Ascomycota</taxon>
        <taxon>Pezizomycotina</taxon>
        <taxon>Dothideomycetes</taxon>
        <taxon>Dothideomycetes incertae sedis</taxon>
        <taxon>Eremomycetales</taxon>
        <taxon>Eremomycetaceae</taxon>
        <taxon>Eremomyces</taxon>
    </lineage>
</organism>
<accession>A0A6G1GH12</accession>
<dbReference type="AlphaFoldDB" id="A0A6G1GH12"/>
<feature type="compositionally biased region" description="Polar residues" evidence="1">
    <location>
        <begin position="33"/>
        <end position="51"/>
    </location>
</feature>
<sequence>IDMKKFAQLAGYTEGSARNAFAAVRKKLRAVAQSKSTNGGTNSPTASNNKAGTGVATPNVKKATKRTPSSKKRARTATPSDLDDDEDTPSKRPRG</sequence>
<feature type="non-terminal residue" evidence="2">
    <location>
        <position position="95"/>
    </location>
</feature>
<dbReference type="Proteomes" id="UP000504638">
    <property type="component" value="Unplaced"/>
</dbReference>
<reference evidence="2 4" key="1">
    <citation type="submission" date="2020-01" db="EMBL/GenBank/DDBJ databases">
        <authorList>
            <consortium name="DOE Joint Genome Institute"/>
            <person name="Haridas S."/>
            <person name="Albert R."/>
            <person name="Binder M."/>
            <person name="Bloem J."/>
            <person name="Labutti K."/>
            <person name="Salamov A."/>
            <person name="Andreopoulos B."/>
            <person name="Baker S.E."/>
            <person name="Barry K."/>
            <person name="Bills G."/>
            <person name="Bluhm B.H."/>
            <person name="Cannon C."/>
            <person name="Castanera R."/>
            <person name="Culley D.E."/>
            <person name="Daum C."/>
            <person name="Ezra D."/>
            <person name="Gonzalez J.B."/>
            <person name="Henrissat B."/>
            <person name="Kuo A."/>
            <person name="Liang C."/>
            <person name="Lipzen A."/>
            <person name="Lutzoni F."/>
            <person name="Magnuson J."/>
            <person name="Mondo S."/>
            <person name="Nolan M."/>
            <person name="Ohm R."/>
            <person name="Pangilinan J."/>
            <person name="Park H.-J."/>
            <person name="Ramirez L."/>
            <person name="Alfaro M."/>
            <person name="Sun H."/>
            <person name="Tritt A."/>
            <person name="Yoshinaga Y."/>
            <person name="Zwiers L.-H."/>
            <person name="Turgeon B.G."/>
            <person name="Goodwin S.B."/>
            <person name="Spatafora J.W."/>
            <person name="Crous P.W."/>
            <person name="Grigoriev I.V."/>
        </authorList>
    </citation>
    <scope>NUCLEOTIDE SEQUENCE</scope>
    <source>
        <strain evidence="2 4">CBS 781.70</strain>
    </source>
</reference>
<keyword evidence="3" id="KW-1185">Reference proteome</keyword>
<dbReference type="EMBL" id="ML975149">
    <property type="protein sequence ID" value="KAF1817191.1"/>
    <property type="molecule type" value="Genomic_DNA"/>
</dbReference>
<dbReference type="OrthoDB" id="5403747at2759"/>
<feature type="compositionally biased region" description="Basic residues" evidence="1">
    <location>
        <begin position="62"/>
        <end position="75"/>
    </location>
</feature>
<protein>
    <submittedName>
        <fullName evidence="2 4">Uncharacterized protein</fullName>
    </submittedName>
</protein>
<feature type="non-terminal residue" evidence="2">
    <location>
        <position position="1"/>
    </location>
</feature>